<name>A0A6M4EGF7_9CLOS</name>
<dbReference type="GO" id="GO:0016787">
    <property type="term" value="F:hydrolase activity"/>
    <property type="evidence" value="ECO:0007669"/>
    <property type="project" value="UniProtKB-KW"/>
</dbReference>
<keyword evidence="5" id="KW-0067">ATP-binding</keyword>
<dbReference type="GO" id="GO:0008174">
    <property type="term" value="F:mRNA methyltransferase activity"/>
    <property type="evidence" value="ECO:0007669"/>
    <property type="project" value="UniProtKB-UniRule"/>
</dbReference>
<organism evidence="9">
    <name type="scientific">Pineapple mealybug wilt-associated virus 2</name>
    <dbReference type="NCBI Taxonomy" id="136234"/>
    <lineage>
        <taxon>Viruses</taxon>
        <taxon>Riboviria</taxon>
        <taxon>Orthornavirae</taxon>
        <taxon>Kitrinoviricota</taxon>
        <taxon>Alsuviricetes</taxon>
        <taxon>Martellivirales</taxon>
        <taxon>Closteroviridae</taxon>
        <taxon>Ampelovirus</taxon>
        <taxon>Ampelovirus duananas</taxon>
    </lineage>
</organism>
<gene>
    <name evidence="9" type="primary">ORF1a</name>
</gene>
<feature type="region of interest" description="Disordered" evidence="6">
    <location>
        <begin position="1275"/>
        <end position="1294"/>
    </location>
</feature>
<dbReference type="Pfam" id="PF01443">
    <property type="entry name" value="Viral_helicase1"/>
    <property type="match status" value="1"/>
</dbReference>
<evidence type="ECO:0000256" key="2">
    <source>
        <dbReference type="ARBA" id="ARBA00022741"/>
    </source>
</evidence>
<sequence>MSVSAVSLLREVKFPFFNRTAVWRYYNASNKALPAETKALAAEHKARPRHFSADYVATVDILKLFSGVHILENSLRPVNGRTLLKVVSGSVSVVGVGGCRYDLVARTDASLLDVSRFRLYHLRVSSSALVVVYSCTGVATSNTSSKAPPAKIERRESPRVAVPVADRQAIADARWKKYEVMDGVDARACPATLTTRGPVDKLTGLVITNVKLYSWIRMYSHYLKRYTWLYFRPGGCVQMQFDRRYPTVADFVSSAVGDDAPALPKLRFYCPFLHRSVLSSRGWCWLTIPGVQKALRHCETFPSIVSISYLRKLGCGRFKVMPTGDPKVYHFSNNNGILIDSLSYHLRVAGERGRVGTELVASIGKALNQEEVYAGVVSSITQKLMLKDQSACVNHIDTQLYKIFKNRDEVLGKKRVCYISSHLPQEGKDLLRESFPELNLVFFDSVHNEHPMCNSVRYCFNVLFASAYKNVKFVDVGGSESYHVNMGNVNAHVCNPMVDWKDGGRRVRESMYLSDDGYKVCNVESLYKEVAAAKVTSCGGRFEDCGVSADAGFFVDVYDMSLQQLADGMEKKNMRTFSLALMYPVELLAADGEIYLETLDVLVKRDGDCVRYSVGVTGESYTHSYRCISAYFTAPAVVARGGTVFKVQYEGYRLGYHHISLCLSDSSSASVSVQRHIRTSFHGKSIVMIPRLNNGVISFERMVYDTDFVDRIYAYSLNTIANLENRTFEYAVGNVRAQKTHVITGTRVVHSKVDITSNDLWGLVVAVSTQAVKDRRKSLDTYSLVKAWDGNFLSVINVMVRHLLRYSTTLFRGLMWNSLALNFDTFRSLVAVPENYIYRVPKSVCLNLRSVLPLVTLNFDCAAAETRQRLLEDIRSKRYKYVSKVLVKDAISLMKKRRCPDGEDRDITEEDVVSFIMSNMHNLHLGFGGLRGGARIPIPTVGLASVLSNASSSTTSRVALKVLASAVRSVPRVATVGVSAVTSAVTICYKCWDDIKQYSDHACSFLGDVGRRCAVTMGDCWESDAQSWTVDKHTCWSEWVFLALDKARQFAIRTLKSLPSIVEESFRDGVRCFDSIWKSGQITNSHLCATVGAIGLTTAMYVCYKKRSEIRAYASTVVTTVNPHWSNAAARLLSWYDGVKTVLCSDAFLGWLYTRYNCLAQLIRKTHIEGRCFRYGAVALSSYIVMRFGCYQAVYICAGPQAKVAMALATLLGLIKGVVPWTVRNVVVNGVVSLLGLYYGTLPETSPAVIIVRPVNTCNVYEACEAYFDASRDSLTRNDESNSDDDASSSSGVVLDSVKSLDDSTIQRIMYRTKESQPLQSGIPTCSHAQVTEPAVHTGPEIVELEPSPLDKGKAIERVNTHSSSEIVELEPLPLVKGKAVECVNMPHIPISGAVDTNQASSSCAAPPAEFIPTKPRTNRALSDSVVPSKSMSTTLSMMRDSSRFSRNKWLLERDPVIALDEQSEPVVVGDVGAFGEEAPVVEYILYVATGLFRLYRSLVNAARLRIVNDQKRVVFPAVIHESCPGISEVSPTHIIFSKSQGEDVEIDSLRYVFSVNRKRFETVAALKMADAATERYLVCDEMVPFHNALNLVAAIHLCAAGKVGKNFSKVTKVCVNAPPGGGKTTKLIQEYFKDRSGSCIMTANRGSAIDINDTIESIDAANASKAASNNVSGVESIDNYVCARTVNSQIMNCKGVMNYTCALVDEMYLMHKGLLMLGVFSSGARRAIFYGDINQIPFINREKCFYSKEGVYCPGKDEIIYTSESYRCPADVCMWLSSLKAHDGSNRYLKGVSCNQREVVLRSLSKRPVVSAEQVIQLEADAYITFKQECKEKVVRALAAVGRRDKVFTSHEAQGMTFGRVVLCRLSATDDSVFSSEPHILVALSRHTQSCVYATLSSKLTDKVGAAIDSVTRKEVSDTILKTFVASALFRAD</sequence>
<dbReference type="PROSITE" id="PS51743">
    <property type="entry name" value="ALPHAVIRUS_MT"/>
    <property type="match status" value="1"/>
</dbReference>
<dbReference type="GO" id="GO:0006396">
    <property type="term" value="P:RNA processing"/>
    <property type="evidence" value="ECO:0007669"/>
    <property type="project" value="InterPro"/>
</dbReference>
<dbReference type="GO" id="GO:0003723">
    <property type="term" value="F:RNA binding"/>
    <property type="evidence" value="ECO:0007669"/>
    <property type="project" value="InterPro"/>
</dbReference>
<evidence type="ECO:0000259" key="8">
    <source>
        <dbReference type="PROSITE" id="PS51743"/>
    </source>
</evidence>
<feature type="domain" description="(+)RNA virus helicase C-terminal" evidence="7">
    <location>
        <begin position="1584"/>
        <end position="1927"/>
    </location>
</feature>
<dbReference type="Gene3D" id="3.40.50.300">
    <property type="entry name" value="P-loop containing nucleotide triphosphate hydrolases"/>
    <property type="match status" value="2"/>
</dbReference>
<evidence type="ECO:0000256" key="4">
    <source>
        <dbReference type="ARBA" id="ARBA00022801"/>
    </source>
</evidence>
<protein>
    <submittedName>
        <fullName evidence="9">Polyprotein</fullName>
    </submittedName>
</protein>
<dbReference type="Pfam" id="PF01660">
    <property type="entry name" value="Vmethyltransf"/>
    <property type="match status" value="1"/>
</dbReference>
<dbReference type="GO" id="GO:0016556">
    <property type="term" value="P:mRNA modification"/>
    <property type="evidence" value="ECO:0007669"/>
    <property type="project" value="InterPro"/>
</dbReference>
<dbReference type="GO" id="GO:0005524">
    <property type="term" value="F:ATP binding"/>
    <property type="evidence" value="ECO:0007669"/>
    <property type="project" value="UniProtKB-KW"/>
</dbReference>
<keyword evidence="4" id="KW-0378">Hydrolase</keyword>
<keyword evidence="3" id="KW-0688">Ribosomal frameshifting</keyword>
<dbReference type="GO" id="GO:0075523">
    <property type="term" value="P:viral translational frameshifting"/>
    <property type="evidence" value="ECO:0007669"/>
    <property type="project" value="UniProtKB-KW"/>
</dbReference>
<reference evidence="9" key="1">
    <citation type="journal article" date="2020" name="Trop. Plant Pathol.">
        <title>Further genomic characterization of pineapple mealybug wilt-associated viruses using high-throughput sequencing.</title>
        <authorList>
            <person name="Green J.C."/>
            <person name="Rwahnih M.A."/>
            <person name="Olmedo-Velarde A."/>
            <person name="Melzer M.J."/>
            <person name="Hamim I."/>
            <person name="Borth W.B."/>
            <person name="Brower T.M."/>
            <person name="Hu J.S."/>
        </authorList>
    </citation>
    <scope>NUCLEOTIDE SEQUENCE</scope>
    <source>
        <strain evidence="9">HANA158</strain>
    </source>
</reference>
<dbReference type="InterPro" id="IPR027417">
    <property type="entry name" value="P-loop_NTPase"/>
</dbReference>
<dbReference type="PROSITE" id="PS51657">
    <property type="entry name" value="PSRV_HELICASE"/>
    <property type="match status" value="1"/>
</dbReference>
<evidence type="ECO:0000313" key="9">
    <source>
        <dbReference type="EMBL" id="QJQ80343.1"/>
    </source>
</evidence>
<evidence type="ECO:0000256" key="3">
    <source>
        <dbReference type="ARBA" id="ARBA00022758"/>
    </source>
</evidence>
<evidence type="ECO:0000259" key="7">
    <source>
        <dbReference type="PROSITE" id="PS51657"/>
    </source>
</evidence>
<accession>A0A6M4EGF7</accession>
<dbReference type="EMBL" id="MN539272">
    <property type="protein sequence ID" value="QJQ80343.1"/>
    <property type="molecule type" value="Genomic_RNA"/>
</dbReference>
<dbReference type="InterPro" id="IPR027351">
    <property type="entry name" value="(+)RNA_virus_helicase_core_dom"/>
</dbReference>
<evidence type="ECO:0000256" key="6">
    <source>
        <dbReference type="SAM" id="MobiDB-lite"/>
    </source>
</evidence>
<dbReference type="InterPro" id="IPR002588">
    <property type="entry name" value="Alphavirus-like_MT_dom"/>
</dbReference>
<feature type="domain" description="Alphavirus-like MT" evidence="8">
    <location>
        <begin position="441"/>
        <end position="632"/>
    </location>
</feature>
<keyword evidence="1" id="KW-0808">Transferase</keyword>
<dbReference type="SUPFAM" id="SSF52540">
    <property type="entry name" value="P-loop containing nucleoside triphosphate hydrolases"/>
    <property type="match status" value="2"/>
</dbReference>
<evidence type="ECO:0000256" key="1">
    <source>
        <dbReference type="ARBA" id="ARBA00022679"/>
    </source>
</evidence>
<proteinExistence type="predicted"/>
<keyword evidence="2" id="KW-0547">Nucleotide-binding</keyword>
<evidence type="ECO:0000256" key="5">
    <source>
        <dbReference type="ARBA" id="ARBA00022840"/>
    </source>
</evidence>